<comment type="similarity">
    <text evidence="2">Belongs to the bacterial solute-binding protein 1 family.</text>
</comment>
<feature type="signal peptide" evidence="3">
    <location>
        <begin position="1"/>
        <end position="27"/>
    </location>
</feature>
<evidence type="ECO:0000313" key="5">
    <source>
        <dbReference type="Proteomes" id="UP001262410"/>
    </source>
</evidence>
<accession>A0ABU1JNU0</accession>
<feature type="chain" id="PRO_5046982573" evidence="3">
    <location>
        <begin position="28"/>
        <end position="440"/>
    </location>
</feature>
<dbReference type="RefSeq" id="WP_374710616.1">
    <property type="nucleotide sequence ID" value="NZ_JAVDPW010000004.1"/>
</dbReference>
<dbReference type="EMBL" id="JAVDPW010000004">
    <property type="protein sequence ID" value="MDR6290286.1"/>
    <property type="molecule type" value="Genomic_DNA"/>
</dbReference>
<comment type="caution">
    <text evidence="4">The sequence shown here is derived from an EMBL/GenBank/DDBJ whole genome shotgun (WGS) entry which is preliminary data.</text>
</comment>
<evidence type="ECO:0000256" key="3">
    <source>
        <dbReference type="SAM" id="SignalP"/>
    </source>
</evidence>
<keyword evidence="5" id="KW-1185">Reference proteome</keyword>
<dbReference type="PANTHER" id="PTHR43649:SF12">
    <property type="entry name" value="DIACETYLCHITOBIOSE BINDING PROTEIN DASA"/>
    <property type="match status" value="1"/>
</dbReference>
<protein>
    <submittedName>
        <fullName evidence="4">Sorbitol/mannitol transport system substrate-binding protein</fullName>
    </submittedName>
</protein>
<reference evidence="4 5" key="1">
    <citation type="submission" date="2023-07" db="EMBL/GenBank/DDBJ databases">
        <title>Sorghum-associated microbial communities from plants grown in Nebraska, USA.</title>
        <authorList>
            <person name="Schachtman D."/>
        </authorList>
    </citation>
    <scope>NUCLEOTIDE SEQUENCE [LARGE SCALE GENOMIC DNA]</scope>
    <source>
        <strain evidence="4 5">584</strain>
    </source>
</reference>
<evidence type="ECO:0000256" key="1">
    <source>
        <dbReference type="ARBA" id="ARBA00004418"/>
    </source>
</evidence>
<dbReference type="SUPFAM" id="SSF53850">
    <property type="entry name" value="Periplasmic binding protein-like II"/>
    <property type="match status" value="1"/>
</dbReference>
<organism evidence="4 5">
    <name type="scientific">Inquilinus ginsengisoli</name>
    <dbReference type="NCBI Taxonomy" id="363840"/>
    <lineage>
        <taxon>Bacteria</taxon>
        <taxon>Pseudomonadati</taxon>
        <taxon>Pseudomonadota</taxon>
        <taxon>Alphaproteobacteria</taxon>
        <taxon>Rhodospirillales</taxon>
        <taxon>Rhodospirillaceae</taxon>
        <taxon>Inquilinus</taxon>
    </lineage>
</organism>
<dbReference type="Pfam" id="PF01547">
    <property type="entry name" value="SBP_bac_1"/>
    <property type="match status" value="1"/>
</dbReference>
<evidence type="ECO:0000256" key="2">
    <source>
        <dbReference type="ARBA" id="ARBA00008520"/>
    </source>
</evidence>
<gene>
    <name evidence="4" type="ORF">E9232_002807</name>
</gene>
<dbReference type="CDD" id="cd13585">
    <property type="entry name" value="PBP2_TMBP_like"/>
    <property type="match status" value="1"/>
</dbReference>
<comment type="subcellular location">
    <subcellularLocation>
        <location evidence="1">Periplasm</location>
    </subcellularLocation>
</comment>
<dbReference type="InterPro" id="IPR006059">
    <property type="entry name" value="SBP"/>
</dbReference>
<evidence type="ECO:0000313" key="4">
    <source>
        <dbReference type="EMBL" id="MDR6290286.1"/>
    </source>
</evidence>
<proteinExistence type="inferred from homology"/>
<name>A0ABU1JNU0_9PROT</name>
<dbReference type="PANTHER" id="PTHR43649">
    <property type="entry name" value="ARABINOSE-BINDING PROTEIN-RELATED"/>
    <property type="match status" value="1"/>
</dbReference>
<sequence>MPWKKTSKILAGAGMLAMLLSSAASIAAEKLTIATVNNADMIIMQRLSKDFEKESGITLDWVVLEENVLRQRVTTDIATNGGQFDVLTIGTYEVPIWAGQDWLLPMDNLPADYALDDVLKPVRDGLSHDGKLYALPFYAESSMTFYRKDLFDKAGLKMPEQPTYDQIKEFAAKLHDPSHEIYGMCLRGKPGWGENMAFVGPLVNTYGGRWFDEKWNPTIDTPAWHEAITFYVDLLKNYGPPGAPSNGHNENRALFASGKCAMWIDATSAAGYLYNPKDSTVADKVAFAQAPIAKSPKGNHWLWSWALAVPKSTKSPDAAKKFIAWATSKPYIEAVAKSDGWTVVPPGTRSSTYANPEYQKAAPFAAFVLKAIQTADPNDSTVEKVPYTGVQFVGIPEFQAIGTEVGQQIAAALAGSVTVDQALKTAQDAADRAITQGGYK</sequence>
<dbReference type="Proteomes" id="UP001262410">
    <property type="component" value="Unassembled WGS sequence"/>
</dbReference>
<keyword evidence="3" id="KW-0732">Signal</keyword>
<dbReference type="InterPro" id="IPR050490">
    <property type="entry name" value="Bact_solute-bd_prot1"/>
</dbReference>
<dbReference type="Gene3D" id="3.40.190.10">
    <property type="entry name" value="Periplasmic binding protein-like II"/>
    <property type="match status" value="2"/>
</dbReference>